<dbReference type="AlphaFoldDB" id="A0A840ND38"/>
<sequence length="433" mass="47797">MVEPIMYLAIGFLVSMLFGLMIMPLVHNRAVRLTTKRLEAATPLSMAEIQADKDQLRAEFAMSARRLEMSVEQLKNKTSSQLAELGKKSDAINRLKIELGEKNAAIFALEAREKALKDQLRATEEEFAAKTQSLRTAEQQLAGKQADLGKLNSELSQSSMTAESRQIELLAVRSQIEALQNRVNDAEKEVASSQQRLTDHRNEAEIATRELSDARGKVENLSGRVGDLDRQLVVQTKETEMLSSRVTDLENRLALQGKILAEREYENNLLRQQAEAAKQTEQKLREDMAAGTGNSSAMDKLRAEKTSLEEQLTVARDERAKVQREINLIQQQAESSWSTERMENALLRERINDIAAEVAKLAVTLEGPDSPIEAILASEEQKPAISTIVKATTANGTPPNGAAPNGAVTEARGTLAQRIRALQAHASRARQPG</sequence>
<dbReference type="EMBL" id="JACHIJ010000007">
    <property type="protein sequence ID" value="MBB5054596.1"/>
    <property type="molecule type" value="Genomic_DNA"/>
</dbReference>
<keyword evidence="2" id="KW-0812">Transmembrane</keyword>
<evidence type="ECO:0000313" key="4">
    <source>
        <dbReference type="Proteomes" id="UP000521227"/>
    </source>
</evidence>
<feature type="coiled-coil region" evidence="1">
    <location>
        <begin position="106"/>
        <end position="224"/>
    </location>
</feature>
<dbReference type="Proteomes" id="UP000521227">
    <property type="component" value="Unassembled WGS sequence"/>
</dbReference>
<evidence type="ECO:0000256" key="1">
    <source>
        <dbReference type="SAM" id="Coils"/>
    </source>
</evidence>
<accession>A0A840ND38</accession>
<proteinExistence type="predicted"/>
<keyword evidence="2" id="KW-1133">Transmembrane helix</keyword>
<dbReference type="RefSeq" id="WP_184089075.1">
    <property type="nucleotide sequence ID" value="NZ_JACHIJ010000007.1"/>
</dbReference>
<keyword evidence="2" id="KW-0472">Membrane</keyword>
<keyword evidence="1" id="KW-0175">Coiled coil</keyword>
<name>A0A840ND38_9BRAD</name>
<feature type="transmembrane region" description="Helical" evidence="2">
    <location>
        <begin position="6"/>
        <end position="26"/>
    </location>
</feature>
<dbReference type="Gene3D" id="1.10.287.1490">
    <property type="match status" value="1"/>
</dbReference>
<evidence type="ECO:0000256" key="2">
    <source>
        <dbReference type="SAM" id="Phobius"/>
    </source>
</evidence>
<protein>
    <submittedName>
        <fullName evidence="3">Chromosome segregation ATPase</fullName>
    </submittedName>
</protein>
<reference evidence="3 4" key="1">
    <citation type="submission" date="2020-08" db="EMBL/GenBank/DDBJ databases">
        <title>Genomic Encyclopedia of Type Strains, Phase IV (KMG-IV): sequencing the most valuable type-strain genomes for metagenomic binning, comparative biology and taxonomic classification.</title>
        <authorList>
            <person name="Goeker M."/>
        </authorList>
    </citation>
    <scope>NUCLEOTIDE SEQUENCE [LARGE SCALE GENOMIC DNA]</scope>
    <source>
        <strain evidence="3 4">DSM 17498</strain>
    </source>
</reference>
<feature type="coiled-coil region" evidence="1">
    <location>
        <begin position="260"/>
        <end position="332"/>
    </location>
</feature>
<gene>
    <name evidence="3" type="ORF">HNQ36_004598</name>
</gene>
<organism evidence="3 4">
    <name type="scientific">Afipia massiliensis</name>
    <dbReference type="NCBI Taxonomy" id="211460"/>
    <lineage>
        <taxon>Bacteria</taxon>
        <taxon>Pseudomonadati</taxon>
        <taxon>Pseudomonadota</taxon>
        <taxon>Alphaproteobacteria</taxon>
        <taxon>Hyphomicrobiales</taxon>
        <taxon>Nitrobacteraceae</taxon>
        <taxon>Afipia</taxon>
    </lineage>
</organism>
<comment type="caution">
    <text evidence="3">The sequence shown here is derived from an EMBL/GenBank/DDBJ whole genome shotgun (WGS) entry which is preliminary data.</text>
</comment>
<evidence type="ECO:0000313" key="3">
    <source>
        <dbReference type="EMBL" id="MBB5054596.1"/>
    </source>
</evidence>